<proteinExistence type="predicted"/>
<protein>
    <submittedName>
        <fullName evidence="1">Uncharacterized protein</fullName>
    </submittedName>
</protein>
<dbReference type="AlphaFoldDB" id="A0A2W4XXE1"/>
<gene>
    <name evidence="1" type="ORF">DCF19_22695</name>
</gene>
<comment type="caution">
    <text evidence="1">The sequence shown here is derived from an EMBL/GenBank/DDBJ whole genome shotgun (WGS) entry which is preliminary data.</text>
</comment>
<sequence length="66" mass="7379">MTSSPLKFRNILGELTVSKLYRGEHLGVTAPANFDLRAEISKIGKTLSKFYEPAVTQNWAVLKRKG</sequence>
<reference evidence="1 2" key="1">
    <citation type="submission" date="2018-04" db="EMBL/GenBank/DDBJ databases">
        <authorList>
            <person name="Go L.Y."/>
            <person name="Mitchell J.A."/>
        </authorList>
    </citation>
    <scope>NUCLEOTIDE SEQUENCE [LARGE SCALE GENOMIC DNA]</scope>
    <source>
        <strain evidence="1">ULC066bin1</strain>
    </source>
</reference>
<dbReference type="EMBL" id="QBML01000047">
    <property type="protein sequence ID" value="PZO35928.1"/>
    <property type="molecule type" value="Genomic_DNA"/>
</dbReference>
<name>A0A2W4XXE1_9CYAN</name>
<evidence type="ECO:0000313" key="1">
    <source>
        <dbReference type="EMBL" id="PZO35928.1"/>
    </source>
</evidence>
<accession>A0A2W4XXE1</accession>
<evidence type="ECO:0000313" key="2">
    <source>
        <dbReference type="Proteomes" id="UP000249467"/>
    </source>
</evidence>
<reference evidence="1 2" key="2">
    <citation type="submission" date="2018-06" db="EMBL/GenBank/DDBJ databases">
        <title>Metagenomic assembly of (sub)arctic Cyanobacteria and their associated microbiome from non-axenic cultures.</title>
        <authorList>
            <person name="Baurain D."/>
        </authorList>
    </citation>
    <scope>NUCLEOTIDE SEQUENCE [LARGE SCALE GENOMIC DNA]</scope>
    <source>
        <strain evidence="1">ULC066bin1</strain>
    </source>
</reference>
<dbReference type="Proteomes" id="UP000249467">
    <property type="component" value="Unassembled WGS sequence"/>
</dbReference>
<organism evidence="1 2">
    <name type="scientific">Pseudanabaena frigida</name>
    <dbReference type="NCBI Taxonomy" id="945775"/>
    <lineage>
        <taxon>Bacteria</taxon>
        <taxon>Bacillati</taxon>
        <taxon>Cyanobacteriota</taxon>
        <taxon>Cyanophyceae</taxon>
        <taxon>Pseudanabaenales</taxon>
        <taxon>Pseudanabaenaceae</taxon>
        <taxon>Pseudanabaena</taxon>
    </lineage>
</organism>